<accession>A0A9Q4FI54</accession>
<dbReference type="AlphaFoldDB" id="A0A9Q4FI54"/>
<dbReference type="Proteomes" id="UP000814010">
    <property type="component" value="Unassembled WGS sequence"/>
</dbReference>
<comment type="caution">
    <text evidence="1">The sequence shown here is derived from an EMBL/GenBank/DDBJ whole genome shotgun (WGS) entry which is preliminary data.</text>
</comment>
<organism evidence="1 2">
    <name type="scientific">Pseudomonas syringae</name>
    <dbReference type="NCBI Taxonomy" id="317"/>
    <lineage>
        <taxon>Bacteria</taxon>
        <taxon>Pseudomonadati</taxon>
        <taxon>Pseudomonadota</taxon>
        <taxon>Gammaproteobacteria</taxon>
        <taxon>Pseudomonadales</taxon>
        <taxon>Pseudomonadaceae</taxon>
        <taxon>Pseudomonas</taxon>
    </lineage>
</organism>
<sequence>MLADLPIENQRRRTRQWRRVGQFVGTVLNRHHSKACCQNRCARRSSVNTRPFMSLPVAITGEIRQLDSGYSRET</sequence>
<proteinExistence type="predicted"/>
<evidence type="ECO:0000313" key="2">
    <source>
        <dbReference type="Proteomes" id="UP000814010"/>
    </source>
</evidence>
<dbReference type="EMBL" id="WKAE01000151">
    <property type="protein sequence ID" value="MCF5630533.1"/>
    <property type="molecule type" value="Genomic_DNA"/>
</dbReference>
<reference evidence="1" key="1">
    <citation type="submission" date="2019-11" db="EMBL/GenBank/DDBJ databases">
        <title>Epiphytic Pseudomonas syringae from cherry orchards.</title>
        <authorList>
            <person name="Hulin M.T."/>
        </authorList>
    </citation>
    <scope>NUCLEOTIDE SEQUENCE</scope>
    <source>
        <strain evidence="1">PA-2-5E</strain>
    </source>
</reference>
<name>A0A9Q4FI54_PSESX</name>
<gene>
    <name evidence="1" type="ORF">GIV53_14685</name>
</gene>
<protein>
    <submittedName>
        <fullName evidence="1">Uncharacterized protein</fullName>
    </submittedName>
</protein>
<evidence type="ECO:0000313" key="1">
    <source>
        <dbReference type="EMBL" id="MCF5630533.1"/>
    </source>
</evidence>
<feature type="non-terminal residue" evidence="1">
    <location>
        <position position="74"/>
    </location>
</feature>